<organism evidence="1 2">
    <name type="scientific">Paractinoplanes tereljensis</name>
    <dbReference type="NCBI Taxonomy" id="571912"/>
    <lineage>
        <taxon>Bacteria</taxon>
        <taxon>Bacillati</taxon>
        <taxon>Actinomycetota</taxon>
        <taxon>Actinomycetes</taxon>
        <taxon>Micromonosporales</taxon>
        <taxon>Micromonosporaceae</taxon>
        <taxon>Paractinoplanes</taxon>
    </lineage>
</organism>
<name>A0A919NMG8_9ACTN</name>
<reference evidence="1" key="1">
    <citation type="submission" date="2021-01" db="EMBL/GenBank/DDBJ databases">
        <title>Whole genome shotgun sequence of Actinoplanes tereljensis NBRC 105297.</title>
        <authorList>
            <person name="Komaki H."/>
            <person name="Tamura T."/>
        </authorList>
    </citation>
    <scope>NUCLEOTIDE SEQUENCE</scope>
    <source>
        <strain evidence="1">NBRC 105297</strain>
    </source>
</reference>
<dbReference type="EMBL" id="BOMY01000023">
    <property type="protein sequence ID" value="GIF20893.1"/>
    <property type="molecule type" value="Genomic_DNA"/>
</dbReference>
<dbReference type="AlphaFoldDB" id="A0A919NMG8"/>
<evidence type="ECO:0000313" key="1">
    <source>
        <dbReference type="EMBL" id="GIF20893.1"/>
    </source>
</evidence>
<gene>
    <name evidence="1" type="ORF">Ate02nite_36230</name>
</gene>
<dbReference type="Proteomes" id="UP000623608">
    <property type="component" value="Unassembled WGS sequence"/>
</dbReference>
<protein>
    <submittedName>
        <fullName evidence="1">Uncharacterized protein</fullName>
    </submittedName>
</protein>
<proteinExistence type="predicted"/>
<evidence type="ECO:0000313" key="2">
    <source>
        <dbReference type="Proteomes" id="UP000623608"/>
    </source>
</evidence>
<comment type="caution">
    <text evidence="1">The sequence shown here is derived from an EMBL/GenBank/DDBJ whole genome shotgun (WGS) entry which is preliminary data.</text>
</comment>
<accession>A0A919NMG8</accession>
<sequence>MALTVAQRATLLALMIKAGPVPLAFLTNTVKISLDKPKREDLVGQKLITVTGKPMVLELTDKGWATAIQEFEAELPPRAGALGGTLYLLLGFLNEYLENNQLSAGQFFASIAPKYPIPATDLEDQIRKAYDELVAVPGAYLMLEDLRGALPGADRASVDAALLRLDRAKAIILIPESNQKVLTAGQSAAAVRIGNQAMHLIAVTSG</sequence>
<keyword evidence="2" id="KW-1185">Reference proteome</keyword>